<dbReference type="SUPFAM" id="SSF46785">
    <property type="entry name" value="Winged helix' DNA-binding domain"/>
    <property type="match status" value="1"/>
</dbReference>
<evidence type="ECO:0000313" key="2">
    <source>
        <dbReference type="EMBL" id="VFJ14591.1"/>
    </source>
</evidence>
<name>A0A484IEZ5_9ARCH</name>
<dbReference type="EMBL" id="LR216287">
    <property type="protein sequence ID" value="VFJ14591.1"/>
    <property type="molecule type" value="Genomic_DNA"/>
</dbReference>
<keyword evidence="3" id="KW-1185">Reference proteome</keyword>
<reference evidence="2 3" key="1">
    <citation type="submission" date="2019-02" db="EMBL/GenBank/DDBJ databases">
        <authorList>
            <person name="Lehtovirta-Morley E L."/>
        </authorList>
    </citation>
    <scope>NUCLEOTIDE SEQUENCE [LARGE SCALE GENOMIC DNA]</scope>
    <source>
        <strain evidence="2">NFRAN1</strain>
    </source>
</reference>
<dbReference type="SUPFAM" id="SSF102110">
    <property type="entry name" value="(2r)-phospho-3-sulfolactate synthase ComA"/>
    <property type="match status" value="1"/>
</dbReference>
<dbReference type="InterPro" id="IPR013785">
    <property type="entry name" value="Aldolase_TIM"/>
</dbReference>
<dbReference type="AlphaFoldDB" id="A0A484IEZ5"/>
<dbReference type="PANTHER" id="PTHR48413:SF1">
    <property type="entry name" value="PROTEIN HEAT-STRESS-ASSOCIATED 32"/>
    <property type="match status" value="1"/>
</dbReference>
<dbReference type="Gene3D" id="3.20.20.70">
    <property type="entry name" value="Aldolase class I"/>
    <property type="match status" value="1"/>
</dbReference>
<comment type="similarity">
    <text evidence="1">Belongs to the phosphosulfolactate synthase family.</text>
</comment>
<sequence length="331" mass="37953">MIDMLDHLSIKRIDWQKPRKEGLTYIVDKFQGFDAENFKIISSFIDMVKIYGALPLMITDDQLAKRISFYHHHDIYVSLGSTLTEFALLEKSFDTYVEDAHRLGFDIIEIGENNIDLTTERKREIAEKLRSKDLTPLWKIGKKDPRRQLSFDQTVAKINEAIAVGAEKILLEGNLGYAVNIYDEKGNVKWNIVGAVTSKISPNRIIFETPLEIQQSALIAEFGQRVNLGEINLENVMSIESQRKGFLSRSSYGISSMKKIAKGSPATKFIYYVIKTKHSLEQSEIINITNLPRRTVQTGLEELKEQGLIVEKTNLDDIRKKVYHVVQDEWI</sequence>
<dbReference type="InterPro" id="IPR036112">
    <property type="entry name" value="ComA_synth_sf"/>
</dbReference>
<protein>
    <submittedName>
        <fullName evidence="2">Phosphosulfolactate synthase</fullName>
        <ecNumber evidence="2">4.4.1.19</ecNumber>
    </submittedName>
</protein>
<dbReference type="KEGG" id="nfn:NFRAN_2269"/>
<dbReference type="InterPro" id="IPR003830">
    <property type="entry name" value="ComA_synth"/>
</dbReference>
<dbReference type="InterPro" id="IPR036388">
    <property type="entry name" value="WH-like_DNA-bd_sf"/>
</dbReference>
<evidence type="ECO:0000256" key="1">
    <source>
        <dbReference type="ARBA" id="ARBA00010424"/>
    </source>
</evidence>
<dbReference type="EC" id="4.4.1.19" evidence="2"/>
<proteinExistence type="inferred from homology"/>
<dbReference type="Pfam" id="PF02679">
    <property type="entry name" value="ComA"/>
    <property type="match status" value="1"/>
</dbReference>
<evidence type="ECO:0000313" key="3">
    <source>
        <dbReference type="Proteomes" id="UP000294299"/>
    </source>
</evidence>
<accession>A0A484IEZ5</accession>
<dbReference type="PANTHER" id="PTHR48413">
    <property type="match status" value="1"/>
</dbReference>
<dbReference type="Gene3D" id="1.10.10.10">
    <property type="entry name" value="Winged helix-like DNA-binding domain superfamily/Winged helix DNA-binding domain"/>
    <property type="match status" value="1"/>
</dbReference>
<dbReference type="Proteomes" id="UP000294299">
    <property type="component" value="Chromosome NFRAN"/>
</dbReference>
<keyword evidence="2" id="KW-0456">Lyase</keyword>
<dbReference type="GO" id="GO:0043817">
    <property type="term" value="F:phosphosulfolactate synthase activity"/>
    <property type="evidence" value="ECO:0007669"/>
    <property type="project" value="UniProtKB-EC"/>
</dbReference>
<gene>
    <name evidence="2" type="primary">yitD</name>
    <name evidence="2" type="ORF">NFRAN_2269</name>
</gene>
<dbReference type="InterPro" id="IPR036390">
    <property type="entry name" value="WH_DNA-bd_sf"/>
</dbReference>
<organism evidence="2 3">
    <name type="scientific">Candidatus Nitrosocosmicus franklandianus</name>
    <dbReference type="NCBI Taxonomy" id="1798806"/>
    <lineage>
        <taxon>Archaea</taxon>
        <taxon>Nitrososphaerota</taxon>
        <taxon>Nitrososphaeria</taxon>
        <taxon>Nitrososphaerales</taxon>
        <taxon>Nitrososphaeraceae</taxon>
        <taxon>Candidatus Nitrosocosmicus</taxon>
    </lineage>
</organism>